<evidence type="ECO:0000313" key="8">
    <source>
        <dbReference type="EMBL" id="GAT56838.1"/>
    </source>
</evidence>
<organism evidence="8 9">
    <name type="scientific">Mycena chlorophos</name>
    <name type="common">Agaric fungus</name>
    <name type="synonym">Agaricus chlorophos</name>
    <dbReference type="NCBI Taxonomy" id="658473"/>
    <lineage>
        <taxon>Eukaryota</taxon>
        <taxon>Fungi</taxon>
        <taxon>Dikarya</taxon>
        <taxon>Basidiomycota</taxon>
        <taxon>Agaricomycotina</taxon>
        <taxon>Agaricomycetes</taxon>
        <taxon>Agaricomycetidae</taxon>
        <taxon>Agaricales</taxon>
        <taxon>Marasmiineae</taxon>
        <taxon>Mycenaceae</taxon>
        <taxon>Mycena</taxon>
    </lineage>
</organism>
<evidence type="ECO:0000256" key="5">
    <source>
        <dbReference type="SAM" id="MobiDB-lite"/>
    </source>
</evidence>
<keyword evidence="4 6" id="KW-0472">Membrane</keyword>
<sequence length="590" mass="63419">MVTPPLGRPLSDVFKKRNLEKRRHAKTFPGVLFKFSFMADERNAAAVATQESSEKTEQQLQLVTDQSTSTPDDDANYPTGIKLALLIFALCLAVFLVALDNTIIATAIPAITNHFDSLNDVGWYGSAYLLATAATQLLFGRLYSVLPVKWVYVATITLFEVGSAVCGGAPSSDALIVGRAVAGLGTAGIFSGSVIIIANSVPLAKRPIYTGFIGAMYGIASVVGPLMGGAFTDSKLTWRWCFWINLPIGGATLMAIILLFHMPERRKTVEETTPTTFIGKLAMFDPIGTFFFAPAIISLLLALQWGGSKYPWHSARIIALLCVAGVLIIVFFAVQVWQGDRATIPPRIMKKRNVWSGVQFTLFSGAAFFILVYYIPIWFQAIHGVSAIHSGIDVLPLILSLVVASIISGTMVTMLGHYAPFMIASSVLVAVGTGLLSTLKTDSGHTKWIPYLFLSGFGFGLGMQQPWIAVQAEVDLKDVPTATSLIAFMQTLGGALFISIAENVFNNRLISGLTNHVSAVDPEIVLSTGATSIRSMIPAEYLPAVLDQYNAALVAVFYVSVATACISLFGTLTVRWKSIKGMDMSSATGA</sequence>
<dbReference type="Pfam" id="PF07690">
    <property type="entry name" value="MFS_1"/>
    <property type="match status" value="2"/>
</dbReference>
<gene>
    <name evidence="8" type="ORF">MCHLO_13438</name>
</gene>
<dbReference type="InterPro" id="IPR020846">
    <property type="entry name" value="MFS_dom"/>
</dbReference>
<evidence type="ECO:0000256" key="2">
    <source>
        <dbReference type="ARBA" id="ARBA00022692"/>
    </source>
</evidence>
<dbReference type="Gene3D" id="1.20.1250.20">
    <property type="entry name" value="MFS general substrate transporter like domains"/>
    <property type="match status" value="2"/>
</dbReference>
<reference evidence="8" key="1">
    <citation type="submission" date="2014-09" db="EMBL/GenBank/DDBJ databases">
        <title>Genome sequence of the luminous mushroom Mycena chlorophos for searching fungal bioluminescence genes.</title>
        <authorList>
            <person name="Tanaka Y."/>
            <person name="Kasuga D."/>
            <person name="Oba Y."/>
            <person name="Hase S."/>
            <person name="Sato K."/>
            <person name="Oba Y."/>
            <person name="Sakakibara Y."/>
        </authorList>
    </citation>
    <scope>NUCLEOTIDE SEQUENCE</scope>
</reference>
<evidence type="ECO:0000256" key="3">
    <source>
        <dbReference type="ARBA" id="ARBA00022989"/>
    </source>
</evidence>
<evidence type="ECO:0000256" key="6">
    <source>
        <dbReference type="SAM" id="Phobius"/>
    </source>
</evidence>
<dbReference type="PROSITE" id="PS50850">
    <property type="entry name" value="MFS"/>
    <property type="match status" value="1"/>
</dbReference>
<feature type="transmembrane region" description="Helical" evidence="6">
    <location>
        <begin position="237"/>
        <end position="260"/>
    </location>
</feature>
<feature type="region of interest" description="Disordered" evidence="5">
    <location>
        <begin position="48"/>
        <end position="73"/>
    </location>
</feature>
<dbReference type="PRINTS" id="PR01036">
    <property type="entry name" value="TCRTETB"/>
</dbReference>
<feature type="transmembrane region" description="Helical" evidence="6">
    <location>
        <begin position="209"/>
        <end position="231"/>
    </location>
</feature>
<protein>
    <submittedName>
        <fullName evidence="8">Major facilitator superfamily transporter</fullName>
    </submittedName>
</protein>
<evidence type="ECO:0000256" key="1">
    <source>
        <dbReference type="ARBA" id="ARBA00004141"/>
    </source>
</evidence>
<feature type="transmembrane region" description="Helical" evidence="6">
    <location>
        <begin position="482"/>
        <end position="501"/>
    </location>
</feature>
<keyword evidence="3 6" id="KW-1133">Transmembrane helix</keyword>
<keyword evidence="2 6" id="KW-0812">Transmembrane</keyword>
<feature type="transmembrane region" description="Helical" evidence="6">
    <location>
        <begin position="281"/>
        <end position="303"/>
    </location>
</feature>
<feature type="transmembrane region" description="Helical" evidence="6">
    <location>
        <begin position="387"/>
        <end position="406"/>
    </location>
</feature>
<dbReference type="PANTHER" id="PTHR23501:SF199">
    <property type="entry name" value="MFS EFFLUX TRANSPORTER INPD-RELATED"/>
    <property type="match status" value="1"/>
</dbReference>
<name>A0ABQ0M0E6_MYCCL</name>
<feature type="transmembrane region" description="Helical" evidence="6">
    <location>
        <begin position="418"/>
        <end position="436"/>
    </location>
</feature>
<accession>A0ABQ0M0E6</accession>
<keyword evidence="9" id="KW-1185">Reference proteome</keyword>
<dbReference type="CDD" id="cd17502">
    <property type="entry name" value="MFS_Azr1_MDR_like"/>
    <property type="match status" value="1"/>
</dbReference>
<feature type="transmembrane region" description="Helical" evidence="6">
    <location>
        <begin position="83"/>
        <end position="111"/>
    </location>
</feature>
<dbReference type="PANTHER" id="PTHR23501">
    <property type="entry name" value="MAJOR FACILITATOR SUPERFAMILY"/>
    <property type="match status" value="1"/>
</dbReference>
<feature type="transmembrane region" description="Helical" evidence="6">
    <location>
        <begin position="448"/>
        <end position="470"/>
    </location>
</feature>
<comment type="subcellular location">
    <subcellularLocation>
        <location evidence="1">Membrane</location>
        <topology evidence="1">Multi-pass membrane protein</topology>
    </subcellularLocation>
</comment>
<feature type="domain" description="Major facilitator superfamily (MFS) profile" evidence="7">
    <location>
        <begin position="86"/>
        <end position="579"/>
    </location>
</feature>
<dbReference type="InterPro" id="IPR036259">
    <property type="entry name" value="MFS_trans_sf"/>
</dbReference>
<feature type="transmembrane region" description="Helical" evidence="6">
    <location>
        <begin position="150"/>
        <end position="170"/>
    </location>
</feature>
<feature type="transmembrane region" description="Helical" evidence="6">
    <location>
        <begin position="354"/>
        <end position="375"/>
    </location>
</feature>
<evidence type="ECO:0000313" key="9">
    <source>
        <dbReference type="Proteomes" id="UP000815677"/>
    </source>
</evidence>
<evidence type="ECO:0000256" key="4">
    <source>
        <dbReference type="ARBA" id="ARBA00023136"/>
    </source>
</evidence>
<dbReference type="SUPFAM" id="SSF103473">
    <property type="entry name" value="MFS general substrate transporter"/>
    <property type="match status" value="2"/>
</dbReference>
<feature type="transmembrane region" description="Helical" evidence="6">
    <location>
        <begin position="315"/>
        <end position="334"/>
    </location>
</feature>
<dbReference type="EMBL" id="DF849347">
    <property type="protein sequence ID" value="GAT56838.1"/>
    <property type="molecule type" value="Genomic_DNA"/>
</dbReference>
<dbReference type="InterPro" id="IPR011701">
    <property type="entry name" value="MFS"/>
</dbReference>
<dbReference type="Proteomes" id="UP000815677">
    <property type="component" value="Unassembled WGS sequence"/>
</dbReference>
<proteinExistence type="predicted"/>
<evidence type="ECO:0000259" key="7">
    <source>
        <dbReference type="PROSITE" id="PS50850"/>
    </source>
</evidence>
<feature type="compositionally biased region" description="Polar residues" evidence="5">
    <location>
        <begin position="58"/>
        <end position="70"/>
    </location>
</feature>
<feature type="transmembrane region" description="Helical" evidence="6">
    <location>
        <begin position="551"/>
        <end position="574"/>
    </location>
</feature>
<feature type="transmembrane region" description="Helical" evidence="6">
    <location>
        <begin position="123"/>
        <end position="143"/>
    </location>
</feature>
<feature type="transmembrane region" description="Helical" evidence="6">
    <location>
        <begin position="176"/>
        <end position="197"/>
    </location>
</feature>